<feature type="compositionally biased region" description="Basic residues" evidence="1">
    <location>
        <begin position="250"/>
        <end position="270"/>
    </location>
</feature>
<sequence length="494" mass="53505">GIVSQPRPAPGRHRRNRRHLARRVPALRARGGRLDRGVPGERGRASRAVARAPGRNRGEAATLRAGPGRGGGRHHARLSRLDRSRGHPLEPPRLLRLLRHHRLRPRHPGRNAGGRAEHQCHALAHRPRADGAGGKDARLAAADDGTSGGAARHHSRHRIHQHPHRPCRRARGRRAGRPRRGAERARPSPAARLRLARGALVHRQGGGHAGNRDAGNPEDRHRRGVPDGPRRAGSRHRTGPRGGNPPPGRGRQRGNHLHQQHRPRPPHRRGVPAAGRVASRGCRVRRIGRAGARDAARAGRRRARRLARGEPAQVDVRPGRLLRAVHAPPRRRPPCLFRGPRVPADARGRVRHQPDGLRPRAGQAVPRAEAVDGAALLRRRGDGGAHPRALPPGPGAGRVDRRGAGVGGDGPRAPEPGRLPPPPARDERRAGGCAQRARHGGGERLGTRLPEPHAGERAPGPAVRHRQPGDHGAARARRVEAAARNRVHRSGKFL</sequence>
<feature type="region of interest" description="Disordered" evidence="1">
    <location>
        <begin position="331"/>
        <end position="494"/>
    </location>
</feature>
<dbReference type="EMBL" id="CADCTV010000476">
    <property type="protein sequence ID" value="CAA9333438.1"/>
    <property type="molecule type" value="Genomic_DNA"/>
</dbReference>
<dbReference type="GO" id="GO:0004058">
    <property type="term" value="F:aromatic-L-amino-acid decarboxylase activity"/>
    <property type="evidence" value="ECO:0007669"/>
    <property type="project" value="UniProtKB-EC"/>
</dbReference>
<reference evidence="2" key="1">
    <citation type="submission" date="2020-02" db="EMBL/GenBank/DDBJ databases">
        <authorList>
            <person name="Meier V. D."/>
        </authorList>
    </citation>
    <scope>NUCLEOTIDE SEQUENCE</scope>
    <source>
        <strain evidence="2">AVDCRST_MAG89</strain>
    </source>
</reference>
<evidence type="ECO:0000313" key="2">
    <source>
        <dbReference type="EMBL" id="CAA9333438.1"/>
    </source>
</evidence>
<dbReference type="EC" id="4.1.1.28" evidence="2"/>
<keyword evidence="2" id="KW-0456">Lyase</keyword>
<feature type="non-terminal residue" evidence="2">
    <location>
        <position position="1"/>
    </location>
</feature>
<feature type="region of interest" description="Disordered" evidence="1">
    <location>
        <begin position="126"/>
        <end position="312"/>
    </location>
</feature>
<feature type="compositionally biased region" description="Basic residues" evidence="1">
    <location>
        <begin position="151"/>
        <end position="179"/>
    </location>
</feature>
<protein>
    <submittedName>
        <fullName evidence="2">Aromatic-L-amino-acid decarboxylase</fullName>
        <ecNumber evidence="2">4.1.1.28</ecNumber>
    </submittedName>
</protein>
<feature type="compositionally biased region" description="Basic and acidic residues" evidence="1">
    <location>
        <begin position="344"/>
        <end position="358"/>
    </location>
</feature>
<feature type="compositionally biased region" description="Pro residues" evidence="1">
    <location>
        <begin position="413"/>
        <end position="423"/>
    </location>
</feature>
<feature type="compositionally biased region" description="Basic and acidic residues" evidence="1">
    <location>
        <begin position="32"/>
        <end position="44"/>
    </location>
</feature>
<proteinExistence type="predicted"/>
<feature type="compositionally biased region" description="Low complexity" evidence="1">
    <location>
        <begin position="187"/>
        <end position="199"/>
    </location>
</feature>
<gene>
    <name evidence="2" type="ORF">AVDCRST_MAG89-2249</name>
</gene>
<feature type="compositionally biased region" description="Basic and acidic residues" evidence="1">
    <location>
        <begin position="215"/>
        <end position="230"/>
    </location>
</feature>
<feature type="compositionally biased region" description="Basic residues" evidence="1">
    <location>
        <begin position="485"/>
        <end position="494"/>
    </location>
</feature>
<name>A0A6J4LGY2_9BACT</name>
<feature type="compositionally biased region" description="Basic and acidic residues" evidence="1">
    <location>
        <begin position="440"/>
        <end position="456"/>
    </location>
</feature>
<organism evidence="2">
    <name type="scientific">uncultured Gemmatimonadota bacterium</name>
    <dbReference type="NCBI Taxonomy" id="203437"/>
    <lineage>
        <taxon>Bacteria</taxon>
        <taxon>Pseudomonadati</taxon>
        <taxon>Gemmatimonadota</taxon>
        <taxon>environmental samples</taxon>
    </lineage>
</organism>
<feature type="compositionally biased region" description="Basic and acidic residues" evidence="1">
    <location>
        <begin position="127"/>
        <end position="138"/>
    </location>
</feature>
<feature type="region of interest" description="Disordered" evidence="1">
    <location>
        <begin position="26"/>
        <end position="76"/>
    </location>
</feature>
<feature type="non-terminal residue" evidence="2">
    <location>
        <position position="494"/>
    </location>
</feature>
<feature type="compositionally biased region" description="Basic and acidic residues" evidence="1">
    <location>
        <begin position="467"/>
        <end position="483"/>
    </location>
</feature>
<evidence type="ECO:0000256" key="1">
    <source>
        <dbReference type="SAM" id="MobiDB-lite"/>
    </source>
</evidence>
<accession>A0A6J4LGY2</accession>
<dbReference type="AlphaFoldDB" id="A0A6J4LGY2"/>